<organism evidence="1 2">
    <name type="scientific">Streptomonospora litoralis</name>
    <dbReference type="NCBI Taxonomy" id="2498135"/>
    <lineage>
        <taxon>Bacteria</taxon>
        <taxon>Bacillati</taxon>
        <taxon>Actinomycetota</taxon>
        <taxon>Actinomycetes</taxon>
        <taxon>Streptosporangiales</taxon>
        <taxon>Nocardiopsidaceae</taxon>
        <taxon>Streptomonospora</taxon>
    </lineage>
</organism>
<dbReference type="Proteomes" id="UP000292235">
    <property type="component" value="Plasmid phiM2"/>
</dbReference>
<dbReference type="KEGG" id="strr:EKD16_25060"/>
<reference evidence="1 2" key="1">
    <citation type="submission" date="2019-02" db="EMBL/GenBank/DDBJ databases">
        <authorList>
            <person name="Khodamoradi S."/>
            <person name="Hahnke R.L."/>
            <person name="Kaempfer P."/>
            <person name="Schumann P."/>
            <person name="Rohde M."/>
            <person name="Steinert M."/>
            <person name="Luzhetskyy A."/>
            <person name="Wink J."/>
            <person name="Ruckert C."/>
        </authorList>
    </citation>
    <scope>NUCLEOTIDE SEQUENCE [LARGE SCALE GENOMIC DNA]</scope>
    <source>
        <strain evidence="1 2">M2</strain>
        <plasmid evidence="2">phim2</plasmid>
    </source>
</reference>
<protein>
    <submittedName>
        <fullName evidence="1">Uncharacterized protein</fullName>
    </submittedName>
</protein>
<keyword evidence="2" id="KW-1185">Reference proteome</keyword>
<proteinExistence type="predicted"/>
<evidence type="ECO:0000313" key="1">
    <source>
        <dbReference type="EMBL" id="QBI56753.1"/>
    </source>
</evidence>
<keyword evidence="1" id="KW-0614">Plasmid</keyword>
<name>A0A4P6Q7Q7_9ACTN</name>
<dbReference type="Pfam" id="PF19730">
    <property type="entry name" value="DUF6221"/>
    <property type="match status" value="1"/>
</dbReference>
<dbReference type="GeneID" id="39493870"/>
<geneLocation type="plasmid" evidence="2">
    <name>phim2</name>
</geneLocation>
<dbReference type="InterPro" id="IPR046193">
    <property type="entry name" value="DUF6221"/>
</dbReference>
<sequence length="96" mass="10865">MEELIEFLRMRYEEDDRTIERGRSTRLGPDQAADLLRNYDNKRAVLNAHAPQPGDADGNRIRACGVCSNSGALCPAVLHLAQDYQWHPLFNPVWAS</sequence>
<accession>A0A4P6Q7Q7</accession>
<dbReference type="AlphaFoldDB" id="A0A4P6Q7Q7"/>
<dbReference type="EMBL" id="CP036456">
    <property type="protein sequence ID" value="QBI56753.1"/>
    <property type="molecule type" value="Genomic_DNA"/>
</dbReference>
<dbReference type="RefSeq" id="WP_131102926.1">
    <property type="nucleotide sequence ID" value="NZ_CP036456.1"/>
</dbReference>
<evidence type="ECO:0000313" key="2">
    <source>
        <dbReference type="Proteomes" id="UP000292235"/>
    </source>
</evidence>
<gene>
    <name evidence="1" type="ORF">EKD16_25060</name>
</gene>